<dbReference type="PANTHER" id="PTHR12147">
    <property type="entry name" value="METALLOPEPTIDASE M28 FAMILY MEMBER"/>
    <property type="match status" value="1"/>
</dbReference>
<organism evidence="3 4">
    <name type="scientific">Henriciella barbarensis</name>
    <dbReference type="NCBI Taxonomy" id="86342"/>
    <lineage>
        <taxon>Bacteria</taxon>
        <taxon>Pseudomonadati</taxon>
        <taxon>Pseudomonadota</taxon>
        <taxon>Alphaproteobacteria</taxon>
        <taxon>Hyphomonadales</taxon>
        <taxon>Hyphomonadaceae</taxon>
        <taxon>Henriciella</taxon>
    </lineage>
</organism>
<evidence type="ECO:0000259" key="2">
    <source>
        <dbReference type="Pfam" id="PF04389"/>
    </source>
</evidence>
<feature type="domain" description="Peptidase M28" evidence="2">
    <location>
        <begin position="138"/>
        <end position="337"/>
    </location>
</feature>
<evidence type="ECO:0000313" key="4">
    <source>
        <dbReference type="Proteomes" id="UP000265431"/>
    </source>
</evidence>
<feature type="chain" id="PRO_5017269026" evidence="1">
    <location>
        <begin position="35"/>
        <end position="350"/>
    </location>
</feature>
<dbReference type="GO" id="GO:0008235">
    <property type="term" value="F:metalloexopeptidase activity"/>
    <property type="evidence" value="ECO:0007669"/>
    <property type="project" value="InterPro"/>
</dbReference>
<keyword evidence="4" id="KW-1185">Reference proteome</keyword>
<evidence type="ECO:0000313" key="3">
    <source>
        <dbReference type="EMBL" id="RIJ21383.1"/>
    </source>
</evidence>
<evidence type="ECO:0000256" key="1">
    <source>
        <dbReference type="SAM" id="SignalP"/>
    </source>
</evidence>
<dbReference type="InterPro" id="IPR045175">
    <property type="entry name" value="M28_fam"/>
</dbReference>
<dbReference type="PANTHER" id="PTHR12147:SF26">
    <property type="entry name" value="PEPTIDASE M28 DOMAIN-CONTAINING PROTEIN"/>
    <property type="match status" value="1"/>
</dbReference>
<proteinExistence type="predicted"/>
<dbReference type="GO" id="GO:0006508">
    <property type="term" value="P:proteolysis"/>
    <property type="evidence" value="ECO:0007669"/>
    <property type="project" value="InterPro"/>
</dbReference>
<dbReference type="Proteomes" id="UP000265431">
    <property type="component" value="Unassembled WGS sequence"/>
</dbReference>
<dbReference type="Pfam" id="PF04389">
    <property type="entry name" value="Peptidase_M28"/>
    <property type="match status" value="1"/>
</dbReference>
<sequence>MTVSFVARTWRPMDLWSRQLAMEFSALMIRPFLAAGLLAAACSSPSATDPAQPETGFSASPYTVQFHDSTRALAALETLSSDEFGGRLTGEPGNARARAWIIDQLDARGVTPLLPGGYEAPFDTASFSEMKGGVSGTNLLAVINDQPGAPVIVMSAHYDHVGMGENGIYNGADDNASGVAALLEAISWFQQNAPETTLVFAFFDAEEMGISGSAAFVHDLPEQIEDRLAFNLNLDMVSRADKGEIFAVGTYHYPELVPVIDAVAAETPLTLSKGHDSPEWGNQDWSTLSDHAPFLRAGIPIIYLGVEDHADYHKVTDTFDRVDPDTFARAVDTVLMVAEAIDEHVASETE</sequence>
<dbReference type="AlphaFoldDB" id="A0A399QRG2"/>
<dbReference type="OrthoDB" id="1521787at2"/>
<dbReference type="Gene3D" id="3.40.630.10">
    <property type="entry name" value="Zn peptidases"/>
    <property type="match status" value="1"/>
</dbReference>
<reference evidence="3 4" key="1">
    <citation type="submission" date="2018-08" db="EMBL/GenBank/DDBJ databases">
        <title>Henriciella mobilis sp. nov., isolated from seawater.</title>
        <authorList>
            <person name="Cheng H."/>
            <person name="Wu Y.-H."/>
            <person name="Xu X.-W."/>
            <person name="Guo L.-L."/>
        </authorList>
    </citation>
    <scope>NUCLEOTIDE SEQUENCE [LARGE SCALE GENOMIC DNA]</scope>
    <source>
        <strain evidence="3 4">CCUG66934</strain>
    </source>
</reference>
<name>A0A399QRG2_9PROT</name>
<keyword evidence="3" id="KW-0378">Hydrolase</keyword>
<accession>A0A399QRG2</accession>
<dbReference type="SUPFAM" id="SSF53187">
    <property type="entry name" value="Zn-dependent exopeptidases"/>
    <property type="match status" value="1"/>
</dbReference>
<feature type="signal peptide" evidence="1">
    <location>
        <begin position="1"/>
        <end position="34"/>
    </location>
</feature>
<keyword evidence="1" id="KW-0732">Signal</keyword>
<comment type="caution">
    <text evidence="3">The sequence shown here is derived from an EMBL/GenBank/DDBJ whole genome shotgun (WGS) entry which is preliminary data.</text>
</comment>
<dbReference type="InterPro" id="IPR007484">
    <property type="entry name" value="Peptidase_M28"/>
</dbReference>
<protein>
    <submittedName>
        <fullName evidence="3">M20/M25/M40 family metallo-hydrolase</fullName>
    </submittedName>
</protein>
<dbReference type="EMBL" id="QWGB01000009">
    <property type="protein sequence ID" value="RIJ21383.1"/>
    <property type="molecule type" value="Genomic_DNA"/>
</dbReference>
<gene>
    <name evidence="3" type="ORF">D1224_13800</name>
</gene>